<dbReference type="Gene3D" id="3.40.50.2000">
    <property type="entry name" value="Glycogen Phosphorylase B"/>
    <property type="match status" value="1"/>
</dbReference>
<dbReference type="Proteomes" id="UP001341840">
    <property type="component" value="Unassembled WGS sequence"/>
</dbReference>
<evidence type="ECO:0000313" key="2">
    <source>
        <dbReference type="Proteomes" id="UP001341840"/>
    </source>
</evidence>
<reference evidence="1 2" key="1">
    <citation type="journal article" date="2023" name="Plants (Basel)">
        <title>Bridging the Gap: Combining Genomics and Transcriptomics Approaches to Understand Stylosanthes scabra, an Orphan Legume from the Brazilian Caatinga.</title>
        <authorList>
            <person name="Ferreira-Neto J.R.C."/>
            <person name="da Silva M.D."/>
            <person name="Binneck E."/>
            <person name="de Melo N.F."/>
            <person name="da Silva R.H."/>
            <person name="de Melo A.L.T.M."/>
            <person name="Pandolfi V."/>
            <person name="Bustamante F.O."/>
            <person name="Brasileiro-Vidal A.C."/>
            <person name="Benko-Iseppon A.M."/>
        </authorList>
    </citation>
    <scope>NUCLEOTIDE SEQUENCE [LARGE SCALE GENOMIC DNA]</scope>
    <source>
        <tissue evidence="1">Leaves</tissue>
    </source>
</reference>
<proteinExistence type="predicted"/>
<dbReference type="EMBL" id="JASCZI010241696">
    <property type="protein sequence ID" value="MED6205128.1"/>
    <property type="molecule type" value="Genomic_DNA"/>
</dbReference>
<keyword evidence="2" id="KW-1185">Reference proteome</keyword>
<dbReference type="PANTHER" id="PTHR48048">
    <property type="entry name" value="GLYCOSYLTRANSFERASE"/>
    <property type="match status" value="1"/>
</dbReference>
<organism evidence="1 2">
    <name type="scientific">Stylosanthes scabra</name>
    <dbReference type="NCBI Taxonomy" id="79078"/>
    <lineage>
        <taxon>Eukaryota</taxon>
        <taxon>Viridiplantae</taxon>
        <taxon>Streptophyta</taxon>
        <taxon>Embryophyta</taxon>
        <taxon>Tracheophyta</taxon>
        <taxon>Spermatophyta</taxon>
        <taxon>Magnoliopsida</taxon>
        <taxon>eudicotyledons</taxon>
        <taxon>Gunneridae</taxon>
        <taxon>Pentapetalae</taxon>
        <taxon>rosids</taxon>
        <taxon>fabids</taxon>
        <taxon>Fabales</taxon>
        <taxon>Fabaceae</taxon>
        <taxon>Papilionoideae</taxon>
        <taxon>50 kb inversion clade</taxon>
        <taxon>dalbergioids sensu lato</taxon>
        <taxon>Dalbergieae</taxon>
        <taxon>Pterocarpus clade</taxon>
        <taxon>Stylosanthes</taxon>
    </lineage>
</organism>
<comment type="caution">
    <text evidence="1">The sequence shown here is derived from an EMBL/GenBank/DDBJ whole genome shotgun (WGS) entry which is preliminary data.</text>
</comment>
<gene>
    <name evidence="1" type="ORF">PIB30_015031</name>
</gene>
<dbReference type="PANTHER" id="PTHR48048:SF20">
    <property type="entry name" value="GLYCOSYLTRANSFERASE"/>
    <property type="match status" value="1"/>
</dbReference>
<dbReference type="InterPro" id="IPR050481">
    <property type="entry name" value="UDP-glycosyltransf_plant"/>
</dbReference>
<protein>
    <submittedName>
        <fullName evidence="1">Uncharacterized protein</fullName>
    </submittedName>
</protein>
<dbReference type="SUPFAM" id="SSF53756">
    <property type="entry name" value="UDP-Glycosyltransferase/glycogen phosphorylase"/>
    <property type="match status" value="1"/>
</dbReference>
<evidence type="ECO:0000313" key="1">
    <source>
        <dbReference type="EMBL" id="MED6205128.1"/>
    </source>
</evidence>
<name>A0ABU6Y8P0_9FABA</name>
<sequence>MRYFCSELPRSSGILVNTFKAIEEGLCFPDKKQRPPVYYIGPFIADPAHHQSPQETKECLSWLDKQPSKSVVEQHVNRNVLVEDMKVAVAVDQTGGLVSAEEL</sequence>
<accession>A0ABU6Y8P0</accession>